<sequence length="219" mass="24822">MFRTNWDLVSPYSWLESLAYEEEFMGGLDARYTPTQILFLSRPRPVEGEDESMKDTNTPEEEEEEMESEESPTVDEKQLMTGDFFDDLPVGAKVLETQVPPNLSPPTSKTKDGYSFFTYAYSTCLTADDNGRRVSSTRRRYEDSGGRLKAQHKRKIGACELDSTWKRTSEQDEGTFERKISSGSVEGFEEAWKSTPFGAAEEHAKGHVLPDQPPPQEIP</sequence>
<dbReference type="Proteomes" id="UP001163321">
    <property type="component" value="Chromosome 5"/>
</dbReference>
<keyword evidence="2" id="KW-1185">Reference proteome</keyword>
<organism evidence="1 2">
    <name type="scientific">Peronosclerospora sorghi</name>
    <dbReference type="NCBI Taxonomy" id="230839"/>
    <lineage>
        <taxon>Eukaryota</taxon>
        <taxon>Sar</taxon>
        <taxon>Stramenopiles</taxon>
        <taxon>Oomycota</taxon>
        <taxon>Peronosporomycetes</taxon>
        <taxon>Peronosporales</taxon>
        <taxon>Peronosporaceae</taxon>
        <taxon>Peronosclerospora</taxon>
    </lineage>
</organism>
<evidence type="ECO:0000313" key="2">
    <source>
        <dbReference type="Proteomes" id="UP001163321"/>
    </source>
</evidence>
<evidence type="ECO:0000313" key="1">
    <source>
        <dbReference type="EMBL" id="KAI9912247.1"/>
    </source>
</evidence>
<accession>A0ACC0W0G6</accession>
<gene>
    <name evidence="1" type="ORF">PsorP6_009596</name>
</gene>
<dbReference type="EMBL" id="CM047584">
    <property type="protein sequence ID" value="KAI9912247.1"/>
    <property type="molecule type" value="Genomic_DNA"/>
</dbReference>
<reference evidence="1 2" key="1">
    <citation type="journal article" date="2022" name="bioRxiv">
        <title>The genome of the oomycete Peronosclerospora sorghi, a cosmopolitan pathogen of maize and sorghum, is inflated with dispersed pseudogenes.</title>
        <authorList>
            <person name="Fletcher K."/>
            <person name="Martin F."/>
            <person name="Isakeit T."/>
            <person name="Cavanaugh K."/>
            <person name="Magill C."/>
            <person name="Michelmore R."/>
        </authorList>
    </citation>
    <scope>NUCLEOTIDE SEQUENCE [LARGE SCALE GENOMIC DNA]</scope>
    <source>
        <strain evidence="1">P6</strain>
    </source>
</reference>
<protein>
    <submittedName>
        <fullName evidence="1">Uncharacterized protein</fullName>
    </submittedName>
</protein>
<proteinExistence type="predicted"/>
<name>A0ACC0W0G6_9STRA</name>
<comment type="caution">
    <text evidence="1">The sequence shown here is derived from an EMBL/GenBank/DDBJ whole genome shotgun (WGS) entry which is preliminary data.</text>
</comment>